<evidence type="ECO:0000313" key="2">
    <source>
        <dbReference type="Proteomes" id="UP000244005"/>
    </source>
</evidence>
<protein>
    <submittedName>
        <fullName evidence="1">Uncharacterized protein</fullName>
    </submittedName>
</protein>
<name>A0A2R6W235_MARPO</name>
<dbReference type="EMBL" id="KZ772848">
    <property type="protein sequence ID" value="PTQ27913.1"/>
    <property type="molecule type" value="Genomic_DNA"/>
</dbReference>
<keyword evidence="2" id="KW-1185">Reference proteome</keyword>
<dbReference type="AlphaFoldDB" id="A0A2R6W235"/>
<accession>A0A2R6W235</accession>
<sequence>MARKEEPCRITLSINPKLRRLPLIPPRIRRDAALSEFHLPDETQSYFGPRSRLQTRIETETETSIMNVSRVVFCLVTMTTET</sequence>
<organism evidence="1 2">
    <name type="scientific">Marchantia polymorpha</name>
    <name type="common">Common liverwort</name>
    <name type="synonym">Marchantia aquatica</name>
    <dbReference type="NCBI Taxonomy" id="3197"/>
    <lineage>
        <taxon>Eukaryota</taxon>
        <taxon>Viridiplantae</taxon>
        <taxon>Streptophyta</taxon>
        <taxon>Embryophyta</taxon>
        <taxon>Marchantiophyta</taxon>
        <taxon>Marchantiopsida</taxon>
        <taxon>Marchantiidae</taxon>
        <taxon>Marchantiales</taxon>
        <taxon>Marchantiaceae</taxon>
        <taxon>Marchantia</taxon>
    </lineage>
</organism>
<evidence type="ECO:0000313" key="1">
    <source>
        <dbReference type="EMBL" id="PTQ27913.1"/>
    </source>
</evidence>
<dbReference type="Gramene" id="Mp1g14230.1">
    <property type="protein sequence ID" value="Mp1g14230.1.cds1"/>
    <property type="gene ID" value="Mp1g14230"/>
</dbReference>
<reference evidence="2" key="1">
    <citation type="journal article" date="2017" name="Cell">
        <title>Insights into land plant evolution garnered from the Marchantia polymorpha genome.</title>
        <authorList>
            <person name="Bowman J.L."/>
            <person name="Kohchi T."/>
            <person name="Yamato K.T."/>
            <person name="Jenkins J."/>
            <person name="Shu S."/>
            <person name="Ishizaki K."/>
            <person name="Yamaoka S."/>
            <person name="Nishihama R."/>
            <person name="Nakamura Y."/>
            <person name="Berger F."/>
            <person name="Adam C."/>
            <person name="Aki S.S."/>
            <person name="Althoff F."/>
            <person name="Araki T."/>
            <person name="Arteaga-Vazquez M.A."/>
            <person name="Balasubrmanian S."/>
            <person name="Barry K."/>
            <person name="Bauer D."/>
            <person name="Boehm C.R."/>
            <person name="Briginshaw L."/>
            <person name="Caballero-Perez J."/>
            <person name="Catarino B."/>
            <person name="Chen F."/>
            <person name="Chiyoda S."/>
            <person name="Chovatia M."/>
            <person name="Davies K.M."/>
            <person name="Delmans M."/>
            <person name="Demura T."/>
            <person name="Dierschke T."/>
            <person name="Dolan L."/>
            <person name="Dorantes-Acosta A.E."/>
            <person name="Eklund D.M."/>
            <person name="Florent S.N."/>
            <person name="Flores-Sandoval E."/>
            <person name="Fujiyama A."/>
            <person name="Fukuzawa H."/>
            <person name="Galik B."/>
            <person name="Grimanelli D."/>
            <person name="Grimwood J."/>
            <person name="Grossniklaus U."/>
            <person name="Hamada T."/>
            <person name="Haseloff J."/>
            <person name="Hetherington A.J."/>
            <person name="Higo A."/>
            <person name="Hirakawa Y."/>
            <person name="Hundley H.N."/>
            <person name="Ikeda Y."/>
            <person name="Inoue K."/>
            <person name="Inoue S.I."/>
            <person name="Ishida S."/>
            <person name="Jia Q."/>
            <person name="Kakita M."/>
            <person name="Kanazawa T."/>
            <person name="Kawai Y."/>
            <person name="Kawashima T."/>
            <person name="Kennedy M."/>
            <person name="Kinose K."/>
            <person name="Kinoshita T."/>
            <person name="Kohara Y."/>
            <person name="Koide E."/>
            <person name="Komatsu K."/>
            <person name="Kopischke S."/>
            <person name="Kubo M."/>
            <person name="Kyozuka J."/>
            <person name="Lagercrantz U."/>
            <person name="Lin S.S."/>
            <person name="Lindquist E."/>
            <person name="Lipzen A.M."/>
            <person name="Lu C.W."/>
            <person name="De Luna E."/>
            <person name="Martienssen R.A."/>
            <person name="Minamino N."/>
            <person name="Mizutani M."/>
            <person name="Mizutani M."/>
            <person name="Mochizuki N."/>
            <person name="Monte I."/>
            <person name="Mosher R."/>
            <person name="Nagasaki H."/>
            <person name="Nakagami H."/>
            <person name="Naramoto S."/>
            <person name="Nishitani K."/>
            <person name="Ohtani M."/>
            <person name="Okamoto T."/>
            <person name="Okumura M."/>
            <person name="Phillips J."/>
            <person name="Pollak B."/>
            <person name="Reinders A."/>
            <person name="Rovekamp M."/>
            <person name="Sano R."/>
            <person name="Sawa S."/>
            <person name="Schmid M.W."/>
            <person name="Shirakawa M."/>
            <person name="Solano R."/>
            <person name="Spunde A."/>
            <person name="Suetsugu N."/>
            <person name="Sugano S."/>
            <person name="Sugiyama A."/>
            <person name="Sun R."/>
            <person name="Suzuki Y."/>
            <person name="Takenaka M."/>
            <person name="Takezawa D."/>
            <person name="Tomogane H."/>
            <person name="Tsuzuki M."/>
            <person name="Ueda T."/>
            <person name="Umeda M."/>
            <person name="Ward J.M."/>
            <person name="Watanabe Y."/>
            <person name="Yazaki K."/>
            <person name="Yokoyama R."/>
            <person name="Yoshitake Y."/>
            <person name="Yotsui I."/>
            <person name="Zachgo S."/>
            <person name="Schmutz J."/>
        </authorList>
    </citation>
    <scope>NUCLEOTIDE SEQUENCE [LARGE SCALE GENOMIC DNA]</scope>
    <source>
        <strain evidence="2">Tak-1</strain>
    </source>
</reference>
<dbReference type="Proteomes" id="UP000244005">
    <property type="component" value="Unassembled WGS sequence"/>
</dbReference>
<proteinExistence type="predicted"/>
<gene>
    <name evidence="1" type="ORF">MARPO_0179s0004</name>
</gene>